<feature type="transmembrane region" description="Helical" evidence="1">
    <location>
        <begin position="257"/>
        <end position="278"/>
    </location>
</feature>
<name>A0A7X9RJB0_9FIRM</name>
<dbReference type="EMBL" id="JABAFR010000020">
    <property type="protein sequence ID" value="NME44903.1"/>
    <property type="molecule type" value="Genomic_DNA"/>
</dbReference>
<comment type="caution">
    <text evidence="3">The sequence shown here is derived from an EMBL/GenBank/DDBJ whole genome shotgun (WGS) entry which is preliminary data.</text>
</comment>
<dbReference type="Proteomes" id="UP001212981">
    <property type="component" value="Unassembled WGS sequence"/>
</dbReference>
<proteinExistence type="predicted"/>
<keyword evidence="1" id="KW-1133">Transmembrane helix</keyword>
<dbReference type="EMBL" id="JAQLXO010000011">
    <property type="protein sequence ID" value="MDB7982624.1"/>
    <property type="molecule type" value="Genomic_DNA"/>
</dbReference>
<dbReference type="AlphaFoldDB" id="A0A7X9RJB0"/>
<dbReference type="RefSeq" id="WP_167698426.1">
    <property type="nucleotide sequence ID" value="NZ_CALCIP010000025.1"/>
</dbReference>
<accession>A0A7X9RJB0</accession>
<keyword evidence="1" id="KW-0812">Transmembrane</keyword>
<evidence type="ECO:0000313" key="3">
    <source>
        <dbReference type="EMBL" id="NME44903.1"/>
    </source>
</evidence>
<gene>
    <name evidence="3" type="ORF">HF861_08405</name>
    <name evidence="2" type="ORF">PND82_07330</name>
</gene>
<dbReference type="Proteomes" id="UP000540014">
    <property type="component" value="Unassembled WGS sequence"/>
</dbReference>
<feature type="transmembrane region" description="Helical" evidence="1">
    <location>
        <begin position="192"/>
        <end position="212"/>
    </location>
</feature>
<sequence length="279" mass="30995">MSKKGLEAQRNYPLNKKVSEYFWGGWCMQALWNYERQMNTAFMWGMHKTLDRLYPDKEEIEKKKERYNASLEFFNITPQLGAFVLGLAGAMEEEYAENPDTFDPKMITSIKTALMGPLSGIGDSLFQGTIRIIAMSIGISLAQQGSILGPIIAMLISIATSFPITWYGAKLGYTKGKEFIQQIAKSNLFDKVMYGCSVAGLMVIGGMTASLVNITTPLQYGDTLVVQNLLDGILPKMIPLALTFLMYKIVKKGIHPIWIVLICFIAGIALNYFGILAVA</sequence>
<evidence type="ECO:0000313" key="4">
    <source>
        <dbReference type="Proteomes" id="UP000540014"/>
    </source>
</evidence>
<dbReference type="GO" id="GO:0009401">
    <property type="term" value="P:phosphoenolpyruvate-dependent sugar phosphotransferase system"/>
    <property type="evidence" value="ECO:0007669"/>
    <property type="project" value="InterPro"/>
</dbReference>
<dbReference type="PANTHER" id="PTHR32502:SF23">
    <property type="entry name" value="TRANSPORT PROTEIN, PTS SYSTEM"/>
    <property type="match status" value="1"/>
</dbReference>
<keyword evidence="1" id="KW-0472">Membrane</keyword>
<evidence type="ECO:0000256" key="1">
    <source>
        <dbReference type="SAM" id="Phobius"/>
    </source>
</evidence>
<dbReference type="InterPro" id="IPR050303">
    <property type="entry name" value="GatZ_KbaZ_carbometab"/>
</dbReference>
<protein>
    <submittedName>
        <fullName evidence="3">PTS system mannose/fructose/sorbose family transporter subunit IID</fullName>
    </submittedName>
</protein>
<dbReference type="InterPro" id="IPR004704">
    <property type="entry name" value="PTS_IID_man"/>
</dbReference>
<reference evidence="3 4" key="1">
    <citation type="submission" date="2020-04" db="EMBL/GenBank/DDBJ databases">
        <authorList>
            <person name="Hitch T.C.A."/>
            <person name="Wylensek D."/>
            <person name="Clavel T."/>
        </authorList>
    </citation>
    <scope>NUCLEOTIDE SEQUENCE [LARGE SCALE GENOMIC DNA]</scope>
    <source>
        <strain evidence="3 4">BSM-383-APC-22F</strain>
    </source>
</reference>
<feature type="transmembrane region" description="Helical" evidence="1">
    <location>
        <begin position="147"/>
        <end position="169"/>
    </location>
</feature>
<reference evidence="2" key="2">
    <citation type="submission" date="2023-01" db="EMBL/GenBank/DDBJ databases">
        <title>Human gut microbiome strain richness.</title>
        <authorList>
            <person name="Chen-Liaw A."/>
        </authorList>
    </citation>
    <scope>NUCLEOTIDE SEQUENCE</scope>
    <source>
        <strain evidence="2">D8_m1001271B151109d0_201107</strain>
    </source>
</reference>
<dbReference type="GO" id="GO:0005886">
    <property type="term" value="C:plasma membrane"/>
    <property type="evidence" value="ECO:0007669"/>
    <property type="project" value="TreeGrafter"/>
</dbReference>
<dbReference type="PANTHER" id="PTHR32502">
    <property type="entry name" value="N-ACETYLGALACTOSAMINE PERMEASE II COMPONENT-RELATED"/>
    <property type="match status" value="1"/>
</dbReference>
<dbReference type="Pfam" id="PF03613">
    <property type="entry name" value="EIID-AGA"/>
    <property type="match status" value="1"/>
</dbReference>
<organism evidence="3 4">
    <name type="scientific">Faecalicoccus pleomorphus</name>
    <dbReference type="NCBI Taxonomy" id="1323"/>
    <lineage>
        <taxon>Bacteria</taxon>
        <taxon>Bacillati</taxon>
        <taxon>Bacillota</taxon>
        <taxon>Erysipelotrichia</taxon>
        <taxon>Erysipelotrichales</taxon>
        <taxon>Erysipelotrichaceae</taxon>
        <taxon>Faecalicoccus</taxon>
    </lineage>
</organism>
<evidence type="ECO:0000313" key="2">
    <source>
        <dbReference type="EMBL" id="MDB7982624.1"/>
    </source>
</evidence>
<dbReference type="PROSITE" id="PS51108">
    <property type="entry name" value="PTS_EIID"/>
    <property type="match status" value="1"/>
</dbReference>